<accession>A0A452Z9N9</accession>
<reference evidence="2" key="4">
    <citation type="submission" date="2019-03" db="UniProtKB">
        <authorList>
            <consortium name="EnsemblPlants"/>
        </authorList>
    </citation>
    <scope>IDENTIFICATION</scope>
</reference>
<dbReference type="Gramene" id="AET1Gv20683000.1">
    <property type="protein sequence ID" value="AET1Gv20683000.1"/>
    <property type="gene ID" value="AET1Gv20683000"/>
</dbReference>
<reference evidence="2" key="5">
    <citation type="journal article" date="2021" name="G3 (Bethesda)">
        <title>Aegilops tauschii genome assembly Aet v5.0 features greater sequence contiguity and improved annotation.</title>
        <authorList>
            <person name="Wang L."/>
            <person name="Zhu T."/>
            <person name="Rodriguez J.C."/>
            <person name="Deal K.R."/>
            <person name="Dubcovsky J."/>
            <person name="McGuire P.E."/>
            <person name="Lux T."/>
            <person name="Spannagl M."/>
            <person name="Mayer K.F.X."/>
            <person name="Baldrich P."/>
            <person name="Meyers B.C."/>
            <person name="Huo N."/>
            <person name="Gu Y.Q."/>
            <person name="Zhou H."/>
            <person name="Devos K.M."/>
            <person name="Bennetzen J.L."/>
            <person name="Unver T."/>
            <person name="Budak H."/>
            <person name="Gulick P.J."/>
            <person name="Galiba G."/>
            <person name="Kalapos B."/>
            <person name="Nelson D.R."/>
            <person name="Li P."/>
            <person name="You F.M."/>
            <person name="Luo M.C."/>
            <person name="Dvorak J."/>
        </authorList>
    </citation>
    <scope>NUCLEOTIDE SEQUENCE [LARGE SCALE GENOMIC DNA]</scope>
    <source>
        <strain evidence="2">cv. AL8/78</strain>
    </source>
</reference>
<evidence type="ECO:0000256" key="1">
    <source>
        <dbReference type="SAM" id="MobiDB-lite"/>
    </source>
</evidence>
<dbReference type="AlphaFoldDB" id="A0A452Z9N9"/>
<evidence type="ECO:0000313" key="2">
    <source>
        <dbReference type="EnsemblPlants" id="AET1Gv20683000.1"/>
    </source>
</evidence>
<reference evidence="2" key="3">
    <citation type="journal article" date="2017" name="Nature">
        <title>Genome sequence of the progenitor of the wheat D genome Aegilops tauschii.</title>
        <authorList>
            <person name="Luo M.C."/>
            <person name="Gu Y.Q."/>
            <person name="Puiu D."/>
            <person name="Wang H."/>
            <person name="Twardziok S.O."/>
            <person name="Deal K.R."/>
            <person name="Huo N."/>
            <person name="Zhu T."/>
            <person name="Wang L."/>
            <person name="Wang Y."/>
            <person name="McGuire P.E."/>
            <person name="Liu S."/>
            <person name="Long H."/>
            <person name="Ramasamy R.K."/>
            <person name="Rodriguez J.C."/>
            <person name="Van S.L."/>
            <person name="Yuan L."/>
            <person name="Wang Z."/>
            <person name="Xia Z."/>
            <person name="Xiao L."/>
            <person name="Anderson O.D."/>
            <person name="Ouyang S."/>
            <person name="Liang Y."/>
            <person name="Zimin A.V."/>
            <person name="Pertea G."/>
            <person name="Qi P."/>
            <person name="Bennetzen J.L."/>
            <person name="Dai X."/>
            <person name="Dawson M.W."/>
            <person name="Muller H.G."/>
            <person name="Kugler K."/>
            <person name="Rivarola-Duarte L."/>
            <person name="Spannagl M."/>
            <person name="Mayer K.F.X."/>
            <person name="Lu F.H."/>
            <person name="Bevan M.W."/>
            <person name="Leroy P."/>
            <person name="Li P."/>
            <person name="You F.M."/>
            <person name="Sun Q."/>
            <person name="Liu Z."/>
            <person name="Lyons E."/>
            <person name="Wicker T."/>
            <person name="Salzberg S.L."/>
            <person name="Devos K.M."/>
            <person name="Dvorak J."/>
        </authorList>
    </citation>
    <scope>NUCLEOTIDE SEQUENCE [LARGE SCALE GENOMIC DNA]</scope>
    <source>
        <strain evidence="2">cv. AL8/78</strain>
    </source>
</reference>
<reference evidence="3" key="2">
    <citation type="journal article" date="2017" name="Nat. Plants">
        <title>The Aegilops tauschii genome reveals multiple impacts of transposons.</title>
        <authorList>
            <person name="Zhao G."/>
            <person name="Zou C."/>
            <person name="Li K."/>
            <person name="Wang K."/>
            <person name="Li T."/>
            <person name="Gao L."/>
            <person name="Zhang X."/>
            <person name="Wang H."/>
            <person name="Yang Z."/>
            <person name="Liu X."/>
            <person name="Jiang W."/>
            <person name="Mao L."/>
            <person name="Kong X."/>
            <person name="Jiao Y."/>
            <person name="Jia J."/>
        </authorList>
    </citation>
    <scope>NUCLEOTIDE SEQUENCE [LARGE SCALE GENOMIC DNA]</scope>
    <source>
        <strain evidence="3">cv. AL8/78</strain>
    </source>
</reference>
<keyword evidence="3" id="KW-1185">Reference proteome</keyword>
<dbReference type="Proteomes" id="UP000015105">
    <property type="component" value="Chromosome 1D"/>
</dbReference>
<protein>
    <submittedName>
        <fullName evidence="2">Uncharacterized protein</fullName>
    </submittedName>
</protein>
<sequence length="53" mass="5884">MCSSSASPSWERGAGRNGRERNRFSSAAIISLKFGRRAGCRGILQLMQLWRLG</sequence>
<name>A0A452Z9N9_AEGTS</name>
<feature type="region of interest" description="Disordered" evidence="1">
    <location>
        <begin position="1"/>
        <end position="20"/>
    </location>
</feature>
<organism evidence="2 3">
    <name type="scientific">Aegilops tauschii subsp. strangulata</name>
    <name type="common">Goatgrass</name>
    <dbReference type="NCBI Taxonomy" id="200361"/>
    <lineage>
        <taxon>Eukaryota</taxon>
        <taxon>Viridiplantae</taxon>
        <taxon>Streptophyta</taxon>
        <taxon>Embryophyta</taxon>
        <taxon>Tracheophyta</taxon>
        <taxon>Spermatophyta</taxon>
        <taxon>Magnoliopsida</taxon>
        <taxon>Liliopsida</taxon>
        <taxon>Poales</taxon>
        <taxon>Poaceae</taxon>
        <taxon>BOP clade</taxon>
        <taxon>Pooideae</taxon>
        <taxon>Triticodae</taxon>
        <taxon>Triticeae</taxon>
        <taxon>Triticinae</taxon>
        <taxon>Aegilops</taxon>
    </lineage>
</organism>
<evidence type="ECO:0000313" key="3">
    <source>
        <dbReference type="Proteomes" id="UP000015105"/>
    </source>
</evidence>
<dbReference type="EnsemblPlants" id="AET1Gv20683000.1">
    <property type="protein sequence ID" value="AET1Gv20683000.1"/>
    <property type="gene ID" value="AET1Gv20683000"/>
</dbReference>
<proteinExistence type="predicted"/>
<reference evidence="3" key="1">
    <citation type="journal article" date="2014" name="Science">
        <title>Ancient hybridizations among the ancestral genomes of bread wheat.</title>
        <authorList>
            <consortium name="International Wheat Genome Sequencing Consortium,"/>
            <person name="Marcussen T."/>
            <person name="Sandve S.R."/>
            <person name="Heier L."/>
            <person name="Spannagl M."/>
            <person name="Pfeifer M."/>
            <person name="Jakobsen K.S."/>
            <person name="Wulff B.B."/>
            <person name="Steuernagel B."/>
            <person name="Mayer K.F."/>
            <person name="Olsen O.A."/>
        </authorList>
    </citation>
    <scope>NUCLEOTIDE SEQUENCE [LARGE SCALE GENOMIC DNA]</scope>
    <source>
        <strain evidence="3">cv. AL8/78</strain>
    </source>
</reference>